<dbReference type="EMBL" id="JAFKCV010000001">
    <property type="protein sequence ID" value="MBN7823685.1"/>
    <property type="molecule type" value="Genomic_DNA"/>
</dbReference>
<dbReference type="InterPro" id="IPR013783">
    <property type="entry name" value="Ig-like_fold"/>
</dbReference>
<sequence>MKIYSLLLLLLISTVQAATLYKLVKADGTVVFTDQPVEGAVPVDLPQINTAKPLAAKPVVPPPDARSSRPQVQYQVAITTPAPEATLRDNLGRVQIQASVQPDPRGAGSYQLLLDGKVVETSPSPGFSLSGVNRGEHSIQVNFLSNSGKILASSPQQVFYLHQASALINPR</sequence>
<accession>A0A939DJH6</accession>
<name>A0A939DJH6_9ALTE</name>
<feature type="signal peptide" evidence="1">
    <location>
        <begin position="1"/>
        <end position="17"/>
    </location>
</feature>
<evidence type="ECO:0000313" key="4">
    <source>
        <dbReference type="Proteomes" id="UP000664654"/>
    </source>
</evidence>
<evidence type="ECO:0000256" key="1">
    <source>
        <dbReference type="SAM" id="SignalP"/>
    </source>
</evidence>
<dbReference type="Gene3D" id="2.60.40.10">
    <property type="entry name" value="Immunoglobulins"/>
    <property type="match status" value="1"/>
</dbReference>
<reference evidence="3" key="1">
    <citation type="submission" date="2021-03" db="EMBL/GenBank/DDBJ databases">
        <title>novel species isolated from a fishpond in China.</title>
        <authorList>
            <person name="Lu H."/>
            <person name="Cai Z."/>
        </authorList>
    </citation>
    <scope>NUCLEOTIDE SEQUENCE</scope>
    <source>
        <strain evidence="3">JCM 30855</strain>
    </source>
</reference>
<dbReference type="Proteomes" id="UP000664654">
    <property type="component" value="Unassembled WGS sequence"/>
</dbReference>
<feature type="chain" id="PRO_5037774052" evidence="1">
    <location>
        <begin position="18"/>
        <end position="171"/>
    </location>
</feature>
<dbReference type="Pfam" id="PF13511">
    <property type="entry name" value="DUF4124"/>
    <property type="match status" value="1"/>
</dbReference>
<dbReference type="AlphaFoldDB" id="A0A939DJH6"/>
<organism evidence="3 4">
    <name type="scientific">Bowmanella dokdonensis</name>
    <dbReference type="NCBI Taxonomy" id="751969"/>
    <lineage>
        <taxon>Bacteria</taxon>
        <taxon>Pseudomonadati</taxon>
        <taxon>Pseudomonadota</taxon>
        <taxon>Gammaproteobacteria</taxon>
        <taxon>Alteromonadales</taxon>
        <taxon>Alteromonadaceae</taxon>
        <taxon>Bowmanella</taxon>
    </lineage>
</organism>
<evidence type="ECO:0000313" key="3">
    <source>
        <dbReference type="EMBL" id="MBN7823685.1"/>
    </source>
</evidence>
<dbReference type="RefSeq" id="WP_206571808.1">
    <property type="nucleotide sequence ID" value="NZ_JAFKCV010000001.1"/>
</dbReference>
<dbReference type="InterPro" id="IPR025392">
    <property type="entry name" value="DUF4124"/>
</dbReference>
<keyword evidence="1" id="KW-0732">Signal</keyword>
<comment type="caution">
    <text evidence="3">The sequence shown here is derived from an EMBL/GenBank/DDBJ whole genome shotgun (WGS) entry which is preliminary data.</text>
</comment>
<keyword evidence="4" id="KW-1185">Reference proteome</keyword>
<protein>
    <submittedName>
        <fullName evidence="3">DUF4124 domain-containing protein</fullName>
    </submittedName>
</protein>
<gene>
    <name evidence="3" type="ORF">J0A66_00475</name>
</gene>
<feature type="domain" description="DUF4124" evidence="2">
    <location>
        <begin position="7"/>
        <end position="83"/>
    </location>
</feature>
<evidence type="ECO:0000259" key="2">
    <source>
        <dbReference type="Pfam" id="PF13511"/>
    </source>
</evidence>
<proteinExistence type="predicted"/>